<keyword evidence="2" id="KW-1185">Reference proteome</keyword>
<name>A0AAD9JM73_9ANNE</name>
<evidence type="ECO:0000313" key="1">
    <source>
        <dbReference type="EMBL" id="KAK2155577.1"/>
    </source>
</evidence>
<comment type="caution">
    <text evidence="1">The sequence shown here is derived from an EMBL/GenBank/DDBJ whole genome shotgun (WGS) entry which is preliminary data.</text>
</comment>
<protein>
    <submittedName>
        <fullName evidence="1">Uncharacterized protein</fullName>
    </submittedName>
</protein>
<proteinExistence type="predicted"/>
<evidence type="ECO:0000313" key="2">
    <source>
        <dbReference type="Proteomes" id="UP001208570"/>
    </source>
</evidence>
<gene>
    <name evidence="1" type="ORF">LSH36_236g01011</name>
</gene>
<dbReference type="EMBL" id="JAODUP010000236">
    <property type="protein sequence ID" value="KAK2155577.1"/>
    <property type="molecule type" value="Genomic_DNA"/>
</dbReference>
<feature type="non-terminal residue" evidence="1">
    <location>
        <position position="1"/>
    </location>
</feature>
<dbReference type="Proteomes" id="UP001208570">
    <property type="component" value="Unassembled WGS sequence"/>
</dbReference>
<sequence length="66" mass="7655">ATRFRVQNHKATNITYISYKHLDEERLASALSLNLYHVGEIFDDIDNSYCFFHCLTMQIIDGNASE</sequence>
<reference evidence="1" key="1">
    <citation type="journal article" date="2023" name="Mol. Biol. Evol.">
        <title>Third-Generation Sequencing Reveals the Adaptive Role of the Epigenome in Three Deep-Sea Polychaetes.</title>
        <authorList>
            <person name="Perez M."/>
            <person name="Aroh O."/>
            <person name="Sun Y."/>
            <person name="Lan Y."/>
            <person name="Juniper S.K."/>
            <person name="Young C.R."/>
            <person name="Angers B."/>
            <person name="Qian P.Y."/>
        </authorList>
    </citation>
    <scope>NUCLEOTIDE SEQUENCE</scope>
    <source>
        <strain evidence="1">P08H-3</strain>
    </source>
</reference>
<accession>A0AAD9JM73</accession>
<organism evidence="1 2">
    <name type="scientific">Paralvinella palmiformis</name>
    <dbReference type="NCBI Taxonomy" id="53620"/>
    <lineage>
        <taxon>Eukaryota</taxon>
        <taxon>Metazoa</taxon>
        <taxon>Spiralia</taxon>
        <taxon>Lophotrochozoa</taxon>
        <taxon>Annelida</taxon>
        <taxon>Polychaeta</taxon>
        <taxon>Sedentaria</taxon>
        <taxon>Canalipalpata</taxon>
        <taxon>Terebellida</taxon>
        <taxon>Terebelliformia</taxon>
        <taxon>Alvinellidae</taxon>
        <taxon>Paralvinella</taxon>
    </lineage>
</organism>
<dbReference type="AlphaFoldDB" id="A0AAD9JM73"/>